<feature type="transmembrane region" description="Helical" evidence="8">
    <location>
        <begin position="333"/>
        <end position="352"/>
    </location>
</feature>
<feature type="transmembrane region" description="Helical" evidence="8">
    <location>
        <begin position="121"/>
        <end position="139"/>
    </location>
</feature>
<reference evidence="9" key="1">
    <citation type="submission" date="2021-05" db="EMBL/GenBank/DDBJ databases">
        <authorList>
            <person name="Pietrasiak N."/>
            <person name="Ward R."/>
            <person name="Stajich J.E."/>
            <person name="Kurbessoian T."/>
        </authorList>
    </citation>
    <scope>NUCLEOTIDE SEQUENCE</scope>
    <source>
        <strain evidence="9">GSE-TBD4-15B</strain>
    </source>
</reference>
<dbReference type="PANTHER" id="PTHR33908:SF11">
    <property type="entry name" value="MEMBRANE PROTEIN"/>
    <property type="match status" value="1"/>
</dbReference>
<dbReference type="GO" id="GO:0009103">
    <property type="term" value="P:lipopolysaccharide biosynthetic process"/>
    <property type="evidence" value="ECO:0007669"/>
    <property type="project" value="UniProtKB-ARBA"/>
</dbReference>
<keyword evidence="5 8" id="KW-0812">Transmembrane</keyword>
<accession>A0A951U774</accession>
<proteinExistence type="predicted"/>
<dbReference type="Proteomes" id="UP000707356">
    <property type="component" value="Unassembled WGS sequence"/>
</dbReference>
<name>A0A951U774_9CYAN</name>
<feature type="transmembrane region" description="Helical" evidence="8">
    <location>
        <begin position="24"/>
        <end position="46"/>
    </location>
</feature>
<keyword evidence="6 8" id="KW-1133">Transmembrane helix</keyword>
<evidence type="ECO:0000313" key="10">
    <source>
        <dbReference type="Proteomes" id="UP000707356"/>
    </source>
</evidence>
<dbReference type="EC" id="2.4.-.-" evidence="9"/>
<dbReference type="PANTHER" id="PTHR33908">
    <property type="entry name" value="MANNOSYLTRANSFERASE YKCB-RELATED"/>
    <property type="match status" value="1"/>
</dbReference>
<dbReference type="GO" id="GO:0005886">
    <property type="term" value="C:plasma membrane"/>
    <property type="evidence" value="ECO:0007669"/>
    <property type="project" value="UniProtKB-SubCell"/>
</dbReference>
<dbReference type="InterPro" id="IPR050297">
    <property type="entry name" value="LipidA_mod_glycosyltrf_83"/>
</dbReference>
<organism evidence="9 10">
    <name type="scientific">Pegethrix bostrychoides GSE-TBD4-15B</name>
    <dbReference type="NCBI Taxonomy" id="2839662"/>
    <lineage>
        <taxon>Bacteria</taxon>
        <taxon>Bacillati</taxon>
        <taxon>Cyanobacteriota</taxon>
        <taxon>Cyanophyceae</taxon>
        <taxon>Oculatellales</taxon>
        <taxon>Oculatellaceae</taxon>
        <taxon>Pegethrix</taxon>
    </lineage>
</organism>
<evidence type="ECO:0000256" key="7">
    <source>
        <dbReference type="ARBA" id="ARBA00023136"/>
    </source>
</evidence>
<comment type="subcellular location">
    <subcellularLocation>
        <location evidence="1">Cell membrane</location>
        <topology evidence="1">Multi-pass membrane protein</topology>
    </subcellularLocation>
</comment>
<keyword evidence="4 9" id="KW-0808">Transferase</keyword>
<reference evidence="9" key="2">
    <citation type="journal article" date="2022" name="Microbiol. Resour. Announc.">
        <title>Metagenome Sequencing to Explore Phylogenomics of Terrestrial Cyanobacteria.</title>
        <authorList>
            <person name="Ward R.D."/>
            <person name="Stajich J.E."/>
            <person name="Johansen J.R."/>
            <person name="Huntemann M."/>
            <person name="Clum A."/>
            <person name="Foster B."/>
            <person name="Foster B."/>
            <person name="Roux S."/>
            <person name="Palaniappan K."/>
            <person name="Varghese N."/>
            <person name="Mukherjee S."/>
            <person name="Reddy T.B.K."/>
            <person name="Daum C."/>
            <person name="Copeland A."/>
            <person name="Chen I.A."/>
            <person name="Ivanova N.N."/>
            <person name="Kyrpides N.C."/>
            <person name="Shapiro N."/>
            <person name="Eloe-Fadrosh E.A."/>
            <person name="Pietrasiak N."/>
        </authorList>
    </citation>
    <scope>NUCLEOTIDE SEQUENCE</scope>
    <source>
        <strain evidence="9">GSE-TBD4-15B</strain>
    </source>
</reference>
<evidence type="ECO:0000313" key="9">
    <source>
        <dbReference type="EMBL" id="MBW4467177.1"/>
    </source>
</evidence>
<feature type="transmembrane region" description="Helical" evidence="8">
    <location>
        <begin position="90"/>
        <end position="109"/>
    </location>
</feature>
<keyword evidence="2" id="KW-1003">Cell membrane</keyword>
<feature type="transmembrane region" description="Helical" evidence="8">
    <location>
        <begin position="210"/>
        <end position="229"/>
    </location>
</feature>
<keyword evidence="3 9" id="KW-0328">Glycosyltransferase</keyword>
<dbReference type="GO" id="GO:0016763">
    <property type="term" value="F:pentosyltransferase activity"/>
    <property type="evidence" value="ECO:0007669"/>
    <property type="project" value="TreeGrafter"/>
</dbReference>
<feature type="transmembrane region" description="Helical" evidence="8">
    <location>
        <begin position="359"/>
        <end position="379"/>
    </location>
</feature>
<sequence>MSAYISVWKSLRTLSGSSSTSRNILLALSLQLLITLPLAYLVNIGVDDAYSLDTTSKDLSYALHQAIHYELQPPLYFLLLYVWRLISPSIFFARLLSVCCMASTLYVVYFAAKRYLPQVPAVWVTVAVALHPYSIWAALFIRPYALAILLSALLLLLFYDGYLSDSPQPSARWLYSLVTVLSLYTHYLLGLFLLGHGLTLLLLKRRGQMAYLLTLGGVAACFGPLLFYLPSHLSDAEGNLPNYSLQSLLSLSRYGLWGLMNHLVPTSNPVSRLLIAKLCRYGMLLGGMAILWRYRRTLPLPTRSLVMLLVVMLPGLVGLIWAATDHSLVNYRFFYPLFIPTVFCSFAVVALCRSLHRKAVLAWFGILLFCSITTLTITYRTLSTEGDWRHVAEYVMQHEQANQPALVFSGESLLPLSHYYQGINSLIPIPRPMSLKVYDTSKLELKQEQDILQPVQSMPDSAKLWIIQELDYIQYGNFQSCQPQNSRFNCQILESFIQKYYSVEQQQVFDRSLVRLVRQKPGVVLPDVQQTNAQLPLTQQ</sequence>
<feature type="transmembrane region" description="Helical" evidence="8">
    <location>
        <begin position="184"/>
        <end position="203"/>
    </location>
</feature>
<protein>
    <submittedName>
        <fullName evidence="9">Glycosyltransferase family 39 protein</fullName>
        <ecNumber evidence="9">2.4.-.-</ecNumber>
    </submittedName>
</protein>
<evidence type="ECO:0000256" key="4">
    <source>
        <dbReference type="ARBA" id="ARBA00022679"/>
    </source>
</evidence>
<evidence type="ECO:0000256" key="3">
    <source>
        <dbReference type="ARBA" id="ARBA00022676"/>
    </source>
</evidence>
<evidence type="ECO:0000256" key="6">
    <source>
        <dbReference type="ARBA" id="ARBA00022989"/>
    </source>
</evidence>
<gene>
    <name evidence="9" type="ORF">KME07_17260</name>
</gene>
<dbReference type="AlphaFoldDB" id="A0A951U774"/>
<evidence type="ECO:0000256" key="2">
    <source>
        <dbReference type="ARBA" id="ARBA00022475"/>
    </source>
</evidence>
<feature type="transmembrane region" description="Helical" evidence="8">
    <location>
        <begin position="273"/>
        <end position="292"/>
    </location>
</feature>
<evidence type="ECO:0000256" key="5">
    <source>
        <dbReference type="ARBA" id="ARBA00022692"/>
    </source>
</evidence>
<evidence type="ECO:0000256" key="1">
    <source>
        <dbReference type="ARBA" id="ARBA00004651"/>
    </source>
</evidence>
<keyword evidence="7 8" id="KW-0472">Membrane</keyword>
<feature type="transmembrane region" description="Helical" evidence="8">
    <location>
        <begin position="146"/>
        <end position="164"/>
    </location>
</feature>
<dbReference type="EMBL" id="JAHHHV010000074">
    <property type="protein sequence ID" value="MBW4467177.1"/>
    <property type="molecule type" value="Genomic_DNA"/>
</dbReference>
<evidence type="ECO:0000256" key="8">
    <source>
        <dbReference type="SAM" id="Phobius"/>
    </source>
</evidence>
<comment type="caution">
    <text evidence="9">The sequence shown here is derived from an EMBL/GenBank/DDBJ whole genome shotgun (WGS) entry which is preliminary data.</text>
</comment>
<feature type="transmembrane region" description="Helical" evidence="8">
    <location>
        <begin position="304"/>
        <end position="321"/>
    </location>
</feature>
<feature type="transmembrane region" description="Helical" evidence="8">
    <location>
        <begin position="66"/>
        <end position="83"/>
    </location>
</feature>